<dbReference type="EMBL" id="CAMGYJ010000008">
    <property type="protein sequence ID" value="CAI0463864.1"/>
    <property type="molecule type" value="Genomic_DNA"/>
</dbReference>
<accession>A0AAV0P006</accession>
<feature type="compositionally biased region" description="Pro residues" evidence="1">
    <location>
        <begin position="1"/>
        <end position="10"/>
    </location>
</feature>
<dbReference type="Proteomes" id="UP001154282">
    <property type="component" value="Unassembled WGS sequence"/>
</dbReference>
<reference evidence="2" key="1">
    <citation type="submission" date="2022-08" db="EMBL/GenBank/DDBJ databases">
        <authorList>
            <person name="Gutierrez-Valencia J."/>
        </authorList>
    </citation>
    <scope>NUCLEOTIDE SEQUENCE</scope>
</reference>
<feature type="region of interest" description="Disordered" evidence="1">
    <location>
        <begin position="1"/>
        <end position="66"/>
    </location>
</feature>
<protein>
    <submittedName>
        <fullName evidence="2">Uncharacterized protein</fullName>
    </submittedName>
</protein>
<dbReference type="AlphaFoldDB" id="A0AAV0P006"/>
<evidence type="ECO:0000256" key="1">
    <source>
        <dbReference type="SAM" id="MobiDB-lite"/>
    </source>
</evidence>
<comment type="caution">
    <text evidence="2">The sequence shown here is derived from an EMBL/GenBank/DDBJ whole genome shotgun (WGS) entry which is preliminary data.</text>
</comment>
<gene>
    <name evidence="2" type="ORF">LITE_LOCUS35929</name>
</gene>
<name>A0AAV0P006_9ROSI</name>
<sequence length="66" mass="7150">MAPVQDPAPLPETGDFRPRLPPDHRELIRVSSEDGGSQVQESSHAVRQQRPSSGPPEPSSGLLRLV</sequence>
<keyword evidence="3" id="KW-1185">Reference proteome</keyword>
<feature type="compositionally biased region" description="Basic and acidic residues" evidence="1">
    <location>
        <begin position="14"/>
        <end position="32"/>
    </location>
</feature>
<evidence type="ECO:0000313" key="3">
    <source>
        <dbReference type="Proteomes" id="UP001154282"/>
    </source>
</evidence>
<evidence type="ECO:0000313" key="2">
    <source>
        <dbReference type="EMBL" id="CAI0463864.1"/>
    </source>
</evidence>
<proteinExistence type="predicted"/>
<feature type="compositionally biased region" description="Polar residues" evidence="1">
    <location>
        <begin position="34"/>
        <end position="50"/>
    </location>
</feature>
<organism evidence="2 3">
    <name type="scientific">Linum tenue</name>
    <dbReference type="NCBI Taxonomy" id="586396"/>
    <lineage>
        <taxon>Eukaryota</taxon>
        <taxon>Viridiplantae</taxon>
        <taxon>Streptophyta</taxon>
        <taxon>Embryophyta</taxon>
        <taxon>Tracheophyta</taxon>
        <taxon>Spermatophyta</taxon>
        <taxon>Magnoliopsida</taxon>
        <taxon>eudicotyledons</taxon>
        <taxon>Gunneridae</taxon>
        <taxon>Pentapetalae</taxon>
        <taxon>rosids</taxon>
        <taxon>fabids</taxon>
        <taxon>Malpighiales</taxon>
        <taxon>Linaceae</taxon>
        <taxon>Linum</taxon>
    </lineage>
</organism>